<comment type="similarity">
    <text evidence="5 6">Belongs to the peptidase T1A family.</text>
</comment>
<dbReference type="Gene3D" id="3.60.20.10">
    <property type="entry name" value="Glutamine Phosphoribosylpyrophosphate, subunit 1, domain 1"/>
    <property type="match status" value="1"/>
</dbReference>
<dbReference type="InterPro" id="IPR029055">
    <property type="entry name" value="Ntn_hydrolases_N"/>
</dbReference>
<comment type="subcellular location">
    <subcellularLocation>
        <location evidence="6">Cytoplasm</location>
    </subcellularLocation>
    <subcellularLocation>
        <location evidence="6">Nucleus</location>
    </subcellularLocation>
</comment>
<dbReference type="GO" id="GO:0005634">
    <property type="term" value="C:nucleus"/>
    <property type="evidence" value="ECO:0007669"/>
    <property type="project" value="UniProtKB-SubCell"/>
</dbReference>
<accession>A0A316UQF5</accession>
<evidence type="ECO:0000256" key="5">
    <source>
        <dbReference type="PROSITE-ProRule" id="PRU00808"/>
    </source>
</evidence>
<dbReference type="GO" id="GO:0006511">
    <property type="term" value="P:ubiquitin-dependent protein catabolic process"/>
    <property type="evidence" value="ECO:0007669"/>
    <property type="project" value="InterPro"/>
</dbReference>
<keyword evidence="2 6" id="KW-0963">Cytoplasm</keyword>
<reference evidence="8 9" key="1">
    <citation type="journal article" date="2018" name="Mol. Biol. Evol.">
        <title>Broad Genomic Sampling Reveals a Smut Pathogenic Ancestry of the Fungal Clade Ustilaginomycotina.</title>
        <authorList>
            <person name="Kijpornyongpan T."/>
            <person name="Mondo S.J."/>
            <person name="Barry K."/>
            <person name="Sandor L."/>
            <person name="Lee J."/>
            <person name="Lipzen A."/>
            <person name="Pangilinan J."/>
            <person name="LaButti K."/>
            <person name="Hainaut M."/>
            <person name="Henrissat B."/>
            <person name="Grigoriev I.V."/>
            <person name="Spatafora J.W."/>
            <person name="Aime M.C."/>
        </authorList>
    </citation>
    <scope>NUCLEOTIDE SEQUENCE [LARGE SCALE GENOMIC DNA]</scope>
    <source>
        <strain evidence="8 9">MCA 5214</strain>
    </source>
</reference>
<keyword evidence="9" id="KW-1185">Reference proteome</keyword>
<dbReference type="OrthoDB" id="40134at2759"/>
<dbReference type="InterPro" id="IPR000426">
    <property type="entry name" value="Proteasome_asu_N"/>
</dbReference>
<dbReference type="PANTHER" id="PTHR11599">
    <property type="entry name" value="PROTEASOME SUBUNIT ALPHA/BETA"/>
    <property type="match status" value="1"/>
</dbReference>
<gene>
    <name evidence="8" type="ORF">BDZ90DRAFT_252832</name>
</gene>
<dbReference type="GO" id="GO:0019773">
    <property type="term" value="C:proteasome core complex, alpha-subunit complex"/>
    <property type="evidence" value="ECO:0007669"/>
    <property type="project" value="UniProtKB-UniRule"/>
</dbReference>
<evidence type="ECO:0000256" key="3">
    <source>
        <dbReference type="ARBA" id="ARBA00022942"/>
    </source>
</evidence>
<dbReference type="SMART" id="SM00948">
    <property type="entry name" value="Proteasome_A_N"/>
    <property type="match status" value="1"/>
</dbReference>
<dbReference type="Pfam" id="PF10584">
    <property type="entry name" value="Proteasome_A_N"/>
    <property type="match status" value="1"/>
</dbReference>
<evidence type="ECO:0000313" key="9">
    <source>
        <dbReference type="Proteomes" id="UP000245884"/>
    </source>
</evidence>
<dbReference type="GeneID" id="37029596"/>
<dbReference type="RefSeq" id="XP_025362154.1">
    <property type="nucleotide sequence ID" value="XM_025507773.1"/>
</dbReference>
<dbReference type="STRING" id="1569628.A0A316UQF5"/>
<dbReference type="InterPro" id="IPR001353">
    <property type="entry name" value="Proteasome_sua/b"/>
</dbReference>
<evidence type="ECO:0000256" key="2">
    <source>
        <dbReference type="ARBA" id="ARBA00022490"/>
    </source>
</evidence>
<dbReference type="SUPFAM" id="SSF56235">
    <property type="entry name" value="N-terminal nucleophile aminohydrolases (Ntn hydrolases)"/>
    <property type="match status" value="1"/>
</dbReference>
<organism evidence="8 9">
    <name type="scientific">Jaminaea rosea</name>
    <dbReference type="NCBI Taxonomy" id="1569628"/>
    <lineage>
        <taxon>Eukaryota</taxon>
        <taxon>Fungi</taxon>
        <taxon>Dikarya</taxon>
        <taxon>Basidiomycota</taxon>
        <taxon>Ustilaginomycotina</taxon>
        <taxon>Exobasidiomycetes</taxon>
        <taxon>Microstromatales</taxon>
        <taxon>Microstromatales incertae sedis</taxon>
        <taxon>Jaminaea</taxon>
    </lineage>
</organism>
<sequence>MASQGTGYDLSSSTYSPDGRIFQIEYALKSVDQSGTVLAIKTSDGGVVVAVEKLVATKLQVPGTNRRCMGVDRHAGLVTAGLVADGNHLAGRAREEARAWRDTYRFPAPVKALANRTSLYMHAFTLYSSVRPFGLSALLFGRDPELGAQLYLIDPSGSYHGYRGAALGKGRQLAKTEIEKLDLDTLTLDQAVKEAARIVYKCHDENKDKDFELEMAWVGPKTKGGKGEVEIVPKDVQGEAERLAKEALDADMED</sequence>
<evidence type="ECO:0000313" key="8">
    <source>
        <dbReference type="EMBL" id="PWN27542.1"/>
    </source>
</evidence>
<name>A0A316UQF5_9BASI</name>
<dbReference type="PROSITE" id="PS00388">
    <property type="entry name" value="PROTEASOME_ALPHA_1"/>
    <property type="match status" value="1"/>
</dbReference>
<dbReference type="PROSITE" id="PS51475">
    <property type="entry name" value="PROTEASOME_ALPHA_2"/>
    <property type="match status" value="1"/>
</dbReference>
<evidence type="ECO:0000256" key="6">
    <source>
        <dbReference type="RuleBase" id="RU000551"/>
    </source>
</evidence>
<dbReference type="FunFam" id="3.60.20.10:FF:000007">
    <property type="entry name" value="Proteasome subunit alpha type"/>
    <property type="match status" value="1"/>
</dbReference>
<dbReference type="GO" id="GO:0005737">
    <property type="term" value="C:cytoplasm"/>
    <property type="evidence" value="ECO:0007669"/>
    <property type="project" value="UniProtKB-SubCell"/>
</dbReference>
<keyword evidence="4 6" id="KW-0539">Nucleus</keyword>
<dbReference type="Pfam" id="PF00227">
    <property type="entry name" value="Proteasome"/>
    <property type="match status" value="1"/>
</dbReference>
<comment type="subunit">
    <text evidence="6">The 26S proteasome consists of a 20S proteasome core and two 19S regulatory subunits.</text>
</comment>
<proteinExistence type="inferred from homology"/>
<dbReference type="InterPro" id="IPR023332">
    <property type="entry name" value="Proteasome_alpha-type"/>
</dbReference>
<protein>
    <recommendedName>
        <fullName evidence="6">Proteasome subunit alpha type</fullName>
    </recommendedName>
</protein>
<comment type="function">
    <text evidence="1">The proteasome is a multicatalytic proteinase complex which is characterized by its ability to cleave peptides with Arg, Phe, Tyr, Leu, and Glu adjacent to the leaving group at neutral or slightly basic pH. The proteasome has an ATP-dependent proteolytic activity.</text>
</comment>
<evidence type="ECO:0000259" key="7">
    <source>
        <dbReference type="PROSITE" id="PS00388"/>
    </source>
</evidence>
<feature type="domain" description="Proteasome alpha-type subunits" evidence="7">
    <location>
        <begin position="8"/>
        <end position="30"/>
    </location>
</feature>
<evidence type="ECO:0000256" key="1">
    <source>
        <dbReference type="ARBA" id="ARBA00002000"/>
    </source>
</evidence>
<dbReference type="EMBL" id="KZ819668">
    <property type="protein sequence ID" value="PWN27542.1"/>
    <property type="molecule type" value="Genomic_DNA"/>
</dbReference>
<evidence type="ECO:0000256" key="4">
    <source>
        <dbReference type="ARBA" id="ARBA00023242"/>
    </source>
</evidence>
<dbReference type="CDD" id="cd03751">
    <property type="entry name" value="proteasome_alpha_type_3"/>
    <property type="match status" value="1"/>
</dbReference>
<keyword evidence="3 5" id="KW-0647">Proteasome</keyword>
<dbReference type="InterPro" id="IPR050115">
    <property type="entry name" value="Proteasome_alpha"/>
</dbReference>
<dbReference type="Proteomes" id="UP000245884">
    <property type="component" value="Unassembled WGS sequence"/>
</dbReference>
<dbReference type="AlphaFoldDB" id="A0A316UQF5"/>